<evidence type="ECO:0000256" key="2">
    <source>
        <dbReference type="ARBA" id="ARBA00023043"/>
    </source>
</evidence>
<dbReference type="PROSITE" id="PS50297">
    <property type="entry name" value="ANK_REP_REGION"/>
    <property type="match status" value="2"/>
</dbReference>
<evidence type="ECO:0000313" key="5">
    <source>
        <dbReference type="EMBL" id="SZX70989.1"/>
    </source>
</evidence>
<accession>A0A383W1I4</accession>
<gene>
    <name evidence="5" type="ORF">BQ4739_LOCUS11141</name>
</gene>
<evidence type="ECO:0000256" key="3">
    <source>
        <dbReference type="PROSITE-ProRule" id="PRU00023"/>
    </source>
</evidence>
<evidence type="ECO:0000256" key="1">
    <source>
        <dbReference type="ARBA" id="ARBA00022737"/>
    </source>
</evidence>
<dbReference type="PANTHER" id="PTHR24171">
    <property type="entry name" value="ANKYRIN REPEAT DOMAIN-CONTAINING PROTEIN 39-RELATED"/>
    <property type="match status" value="1"/>
</dbReference>
<keyword evidence="6" id="KW-1185">Reference proteome</keyword>
<name>A0A383W1I4_TETOB</name>
<dbReference type="InterPro" id="IPR002110">
    <property type="entry name" value="Ankyrin_rpt"/>
</dbReference>
<dbReference type="STRING" id="3088.A0A383W1I4"/>
<dbReference type="Pfam" id="PF17830">
    <property type="entry name" value="STI1-HOP_DP"/>
    <property type="match status" value="1"/>
</dbReference>
<protein>
    <recommendedName>
        <fullName evidence="4">STI1/HOP DP domain-containing protein</fullName>
    </recommendedName>
</protein>
<dbReference type="Gene3D" id="1.25.40.20">
    <property type="entry name" value="Ankyrin repeat-containing domain"/>
    <property type="match status" value="2"/>
</dbReference>
<organism evidence="5 6">
    <name type="scientific">Tetradesmus obliquus</name>
    <name type="common">Green alga</name>
    <name type="synonym">Acutodesmus obliquus</name>
    <dbReference type="NCBI Taxonomy" id="3088"/>
    <lineage>
        <taxon>Eukaryota</taxon>
        <taxon>Viridiplantae</taxon>
        <taxon>Chlorophyta</taxon>
        <taxon>core chlorophytes</taxon>
        <taxon>Chlorophyceae</taxon>
        <taxon>CS clade</taxon>
        <taxon>Sphaeropleales</taxon>
        <taxon>Scenedesmaceae</taxon>
        <taxon>Tetradesmus</taxon>
    </lineage>
</organism>
<dbReference type="PROSITE" id="PS50088">
    <property type="entry name" value="ANK_REPEAT"/>
    <property type="match status" value="2"/>
</dbReference>
<keyword evidence="1" id="KW-0677">Repeat</keyword>
<dbReference type="SUPFAM" id="SSF48403">
    <property type="entry name" value="Ankyrin repeat"/>
    <property type="match status" value="1"/>
</dbReference>
<feature type="domain" description="STI1/HOP DP" evidence="4">
    <location>
        <begin position="88"/>
        <end position="132"/>
    </location>
</feature>
<evidence type="ECO:0000259" key="4">
    <source>
        <dbReference type="Pfam" id="PF17830"/>
    </source>
</evidence>
<evidence type="ECO:0000313" key="6">
    <source>
        <dbReference type="Proteomes" id="UP000256970"/>
    </source>
</evidence>
<sequence length="291" mass="31188">MALRVRAFAAASAATSRPVSVHTCSARVAARRSVVAQAADMPDAMKQQMAQAMQDPAMAEKMRQMQEMMQRPEMQQQMAEMQAYMQNQQLQQRMQELRSDPEFKEMFEDIQKGGMGALMKYMNDPRVLAKLGSKLGDVPVPAPGAAAASAAAAAPPSAAAAAGVEIDNLFDAAKYGDVEAVEDFIAIGKDVCAGDGESRTPLHYAAGYNHAEIAIMLLEAGAKLEARDSKGNTPLHYAAGYGRPQLVELLLARGADAAATNESGKTAYELATLDERNPLTKEQAVLEKLKV</sequence>
<reference evidence="5 6" key="1">
    <citation type="submission" date="2016-10" db="EMBL/GenBank/DDBJ databases">
        <authorList>
            <person name="Cai Z."/>
        </authorList>
    </citation>
    <scope>NUCLEOTIDE SEQUENCE [LARGE SCALE GENOMIC DNA]</scope>
</reference>
<dbReference type="SMART" id="SM00248">
    <property type="entry name" value="ANK"/>
    <property type="match status" value="3"/>
</dbReference>
<dbReference type="AlphaFoldDB" id="A0A383W1I4"/>
<dbReference type="EMBL" id="FNXT01001021">
    <property type="protein sequence ID" value="SZX70989.1"/>
    <property type="molecule type" value="Genomic_DNA"/>
</dbReference>
<feature type="repeat" description="ANK" evidence="3">
    <location>
        <begin position="197"/>
        <end position="229"/>
    </location>
</feature>
<feature type="repeat" description="ANK" evidence="3">
    <location>
        <begin position="230"/>
        <end position="262"/>
    </location>
</feature>
<dbReference type="PRINTS" id="PR01415">
    <property type="entry name" value="ANKYRIN"/>
</dbReference>
<dbReference type="Proteomes" id="UP000256970">
    <property type="component" value="Unassembled WGS sequence"/>
</dbReference>
<dbReference type="Gene3D" id="1.10.260.100">
    <property type="match status" value="1"/>
</dbReference>
<dbReference type="InterPro" id="IPR036770">
    <property type="entry name" value="Ankyrin_rpt-contain_sf"/>
</dbReference>
<keyword evidence="2 3" id="KW-0040">ANK repeat</keyword>
<dbReference type="Pfam" id="PF12796">
    <property type="entry name" value="Ank_2"/>
    <property type="match status" value="1"/>
</dbReference>
<dbReference type="InterPro" id="IPR041243">
    <property type="entry name" value="STI1/HOP_DP"/>
</dbReference>
<proteinExistence type="predicted"/>